<evidence type="ECO:0000313" key="1">
    <source>
        <dbReference type="EMBL" id="KGD75092.2"/>
    </source>
</evidence>
<keyword evidence="2" id="KW-1185">Reference proteome</keyword>
<dbReference type="EMBL" id="JPKR02000004">
    <property type="protein sequence ID" value="KGD75092.2"/>
    <property type="molecule type" value="Genomic_DNA"/>
</dbReference>
<dbReference type="Gene3D" id="1.10.4010.10">
    <property type="entry name" value="Type II deoxyuridine triphosphatase"/>
    <property type="match status" value="1"/>
</dbReference>
<evidence type="ECO:0000313" key="2">
    <source>
        <dbReference type="Proteomes" id="UP000029577"/>
    </source>
</evidence>
<dbReference type="RefSeq" id="WP_038018434.1">
    <property type="nucleotide sequence ID" value="NZ_JPKR02000004.1"/>
</dbReference>
<dbReference type="OrthoDB" id="9775854at2"/>
<dbReference type="SUPFAM" id="SSF101386">
    <property type="entry name" value="all-alpha NTP pyrophosphatases"/>
    <property type="match status" value="1"/>
</dbReference>
<dbReference type="Pfam" id="PF08761">
    <property type="entry name" value="dUTPase_2"/>
    <property type="match status" value="1"/>
</dbReference>
<evidence type="ECO:0008006" key="3">
    <source>
        <dbReference type="Google" id="ProtNLM"/>
    </source>
</evidence>
<dbReference type="STRING" id="642227.HA49_07435"/>
<accession>A0A095TEL9</accession>
<name>A0A095TEL9_9GAMM</name>
<protein>
    <recommendedName>
        <fullName evidence="3">dUTP diphosphatase</fullName>
    </recommendedName>
</protein>
<dbReference type="InterPro" id="IPR014871">
    <property type="entry name" value="dUTPase/dCTP_pyrophosphatase"/>
</dbReference>
<reference evidence="1" key="1">
    <citation type="submission" date="2014-12" db="EMBL/GenBank/DDBJ databases">
        <title>The draft genome of the Tatumella morbirosei type strain, LMG23360T isolated from pineapple rot.</title>
        <authorList>
            <person name="Smits T.H."/>
            <person name="Palmer M."/>
            <person name="Venter S.N."/>
            <person name="Duffy B."/>
            <person name="Steenkamp E.T."/>
            <person name="Chan W.Y."/>
            <person name="Coutinho T.A."/>
            <person name="Coetzee M.P."/>
            <person name="De Maayer P."/>
        </authorList>
    </citation>
    <scope>NUCLEOTIDE SEQUENCE [LARGE SCALE GENOMIC DNA]</scope>
    <source>
        <strain evidence="1">LMG 23360</strain>
    </source>
</reference>
<dbReference type="Proteomes" id="UP000029577">
    <property type="component" value="Unassembled WGS sequence"/>
</dbReference>
<proteinExistence type="predicted"/>
<dbReference type="AlphaFoldDB" id="A0A095TEL9"/>
<dbReference type="eggNOG" id="COG4508">
    <property type="taxonomic scope" value="Bacteria"/>
</dbReference>
<organism evidence="1 2">
    <name type="scientific">Tatumella morbirosei</name>
    <dbReference type="NCBI Taxonomy" id="642227"/>
    <lineage>
        <taxon>Bacteria</taxon>
        <taxon>Pseudomonadati</taxon>
        <taxon>Pseudomonadota</taxon>
        <taxon>Gammaproteobacteria</taxon>
        <taxon>Enterobacterales</taxon>
        <taxon>Erwiniaceae</taxon>
        <taxon>Tatumella</taxon>
    </lineage>
</organism>
<sequence length="221" mass="26251">MTDSILTKSQIQLMLNLQDSINSVIDQTWREKEHPWYRAVWTECAEMLEHVGWKWWKYTEQDIGQIHLEIVDIWHFGLSEMLMKEDVESISNSILLNFKNFTIKTEENDIESLRASIENFALFTLKNKKFSKELFVNIMIKSNLNPLELFKMYVGKNTLNKFRQDHGYKTGEYIKVWEDQEDNVWLSKITAHIPPSDDDYANKIYNSLEKKYTSIKNNIGK</sequence>
<comment type="caution">
    <text evidence="1">The sequence shown here is derived from an EMBL/GenBank/DDBJ whole genome shotgun (WGS) entry which is preliminary data.</text>
</comment>
<gene>
    <name evidence="1" type="ORF">HA49_07435</name>
</gene>